<comment type="caution">
    <text evidence="5">The sequence shown here is derived from an EMBL/GenBank/DDBJ whole genome shotgun (WGS) entry which is preliminary data.</text>
</comment>
<evidence type="ECO:0000313" key="5">
    <source>
        <dbReference type="EMBL" id="KAK9413810.1"/>
    </source>
</evidence>
<evidence type="ECO:0000256" key="4">
    <source>
        <dbReference type="ARBA" id="ARBA00037096"/>
    </source>
</evidence>
<dbReference type="InterPro" id="IPR002347">
    <property type="entry name" value="SDR_fam"/>
</dbReference>
<evidence type="ECO:0000256" key="1">
    <source>
        <dbReference type="ARBA" id="ARBA00006484"/>
    </source>
</evidence>
<evidence type="ECO:0000256" key="3">
    <source>
        <dbReference type="ARBA" id="ARBA00023002"/>
    </source>
</evidence>
<dbReference type="Proteomes" id="UP001408356">
    <property type="component" value="Unassembled WGS sequence"/>
</dbReference>
<organism evidence="5 6">
    <name type="scientific">Seiridium unicorne</name>
    <dbReference type="NCBI Taxonomy" id="138068"/>
    <lineage>
        <taxon>Eukaryota</taxon>
        <taxon>Fungi</taxon>
        <taxon>Dikarya</taxon>
        <taxon>Ascomycota</taxon>
        <taxon>Pezizomycotina</taxon>
        <taxon>Sordariomycetes</taxon>
        <taxon>Xylariomycetidae</taxon>
        <taxon>Amphisphaeriales</taxon>
        <taxon>Sporocadaceae</taxon>
        <taxon>Seiridium</taxon>
    </lineage>
</organism>
<dbReference type="SUPFAM" id="SSF51735">
    <property type="entry name" value="NAD(P)-binding Rossmann-fold domains"/>
    <property type="match status" value="1"/>
</dbReference>
<name>A0ABR2UGS1_9PEZI</name>
<sequence length="288" mass="31297">MLATINTILIVGATSGLGEQFARRLYSLAPSFPSNGDIIICTDMYPRTGKKVIIAGRREDRLASLKAELGSNTEYYQWDITDFATLTSRAARILEEHSDINSVFLVAGVGYMFDFLDVSASTDATTITECSTNMTAQMLLSRIFVAHLSSVAANGQPATFLLMGAGFGYVPAGVFPVYSSTKAAIHAFALALRQQVNKSDDQNIKNNLSIVEVVPPFVDTDFTKTFKTPRGMQPMPLDQYMDETIAQLEIVGADGKAIKEAAVGSAKMRADLWRNSIGKHMNDIGLDC</sequence>
<dbReference type="InterPro" id="IPR020904">
    <property type="entry name" value="Sc_DH/Rdtase_CS"/>
</dbReference>
<keyword evidence="6" id="KW-1185">Reference proteome</keyword>
<reference evidence="5 6" key="1">
    <citation type="journal article" date="2024" name="J. Plant Pathol.">
        <title>Sequence and assembly of the genome of Seiridium unicorne, isolate CBS 538.82, causal agent of cypress canker disease.</title>
        <authorList>
            <person name="Scali E."/>
            <person name="Rocca G.D."/>
            <person name="Danti R."/>
            <person name="Garbelotto M."/>
            <person name="Barberini S."/>
            <person name="Baroncelli R."/>
            <person name="Emiliani G."/>
        </authorList>
    </citation>
    <scope>NUCLEOTIDE SEQUENCE [LARGE SCALE GENOMIC DNA]</scope>
    <source>
        <strain evidence="5 6">BM-138-508</strain>
    </source>
</reference>
<dbReference type="PANTHER" id="PTHR44196">
    <property type="entry name" value="DEHYDROGENASE/REDUCTASE SDR FAMILY MEMBER 7B"/>
    <property type="match status" value="1"/>
</dbReference>
<protein>
    <submittedName>
        <fullName evidence="5">Oxidoreductase</fullName>
    </submittedName>
</protein>
<dbReference type="InterPro" id="IPR036291">
    <property type="entry name" value="NAD(P)-bd_dom_sf"/>
</dbReference>
<gene>
    <name evidence="5" type="ORF">SUNI508_11628</name>
</gene>
<evidence type="ECO:0000256" key="2">
    <source>
        <dbReference type="ARBA" id="ARBA00022857"/>
    </source>
</evidence>
<dbReference type="PANTHER" id="PTHR44196:SF1">
    <property type="entry name" value="DEHYDROGENASE_REDUCTASE SDR FAMILY MEMBER 7B"/>
    <property type="match status" value="1"/>
</dbReference>
<keyword evidence="2" id="KW-0521">NADP</keyword>
<dbReference type="PROSITE" id="PS00061">
    <property type="entry name" value="ADH_SHORT"/>
    <property type="match status" value="1"/>
</dbReference>
<proteinExistence type="inferred from homology"/>
<comment type="function">
    <text evidence="4">Putative oxidoreductase.</text>
</comment>
<evidence type="ECO:0000313" key="6">
    <source>
        <dbReference type="Proteomes" id="UP001408356"/>
    </source>
</evidence>
<keyword evidence="3" id="KW-0560">Oxidoreductase</keyword>
<accession>A0ABR2UGS1</accession>
<dbReference type="Pfam" id="PF00106">
    <property type="entry name" value="adh_short"/>
    <property type="match status" value="1"/>
</dbReference>
<dbReference type="EMBL" id="JARVKF010000434">
    <property type="protein sequence ID" value="KAK9413810.1"/>
    <property type="molecule type" value="Genomic_DNA"/>
</dbReference>
<dbReference type="Gene3D" id="3.40.50.720">
    <property type="entry name" value="NAD(P)-binding Rossmann-like Domain"/>
    <property type="match status" value="1"/>
</dbReference>
<comment type="similarity">
    <text evidence="1">Belongs to the short-chain dehydrogenases/reductases (SDR) family.</text>
</comment>